<keyword evidence="3" id="KW-0963">Cytoplasm</keyword>
<evidence type="ECO:0000256" key="8">
    <source>
        <dbReference type="ARBA" id="ARBA00046432"/>
    </source>
</evidence>
<evidence type="ECO:0000256" key="3">
    <source>
        <dbReference type="ARBA" id="ARBA00022490"/>
    </source>
</evidence>
<comment type="subunit">
    <text evidence="8">Component of the translation initiation factor 2B (eIF2B) complex which is a heterodecamer of two sets of five different subunits: alpha, beta, gamma, delta and epsilon. Subunits alpha, beta and delta comprise a regulatory subcomplex and subunits epsilon and gamma comprise a catalytic subcomplex. Within the complex, the hexameric regulatory complex resides at the center, with the two heterodimeric catalytic subcomplexes bound on opposite sides.</text>
</comment>
<evidence type="ECO:0000256" key="10">
    <source>
        <dbReference type="SAM" id="MobiDB-lite"/>
    </source>
</evidence>
<dbReference type="InterPro" id="IPR037171">
    <property type="entry name" value="NagB/RpiA_transferase-like"/>
</dbReference>
<dbReference type="OrthoDB" id="10254737at2759"/>
<name>A0A8B7PG05_HYAAZ</name>
<keyword evidence="4" id="KW-0396">Initiation factor</keyword>
<organism evidence="11 12">
    <name type="scientific">Hyalella azteca</name>
    <name type="common">Amphipod</name>
    <dbReference type="NCBI Taxonomy" id="294128"/>
    <lineage>
        <taxon>Eukaryota</taxon>
        <taxon>Metazoa</taxon>
        <taxon>Ecdysozoa</taxon>
        <taxon>Arthropoda</taxon>
        <taxon>Crustacea</taxon>
        <taxon>Multicrustacea</taxon>
        <taxon>Malacostraca</taxon>
        <taxon>Eumalacostraca</taxon>
        <taxon>Peracarida</taxon>
        <taxon>Amphipoda</taxon>
        <taxon>Senticaudata</taxon>
        <taxon>Talitrida</taxon>
        <taxon>Talitroidea</taxon>
        <taxon>Hyalellidae</taxon>
        <taxon>Hyalella</taxon>
    </lineage>
</organism>
<evidence type="ECO:0000256" key="6">
    <source>
        <dbReference type="ARBA" id="ARBA00044147"/>
    </source>
</evidence>
<dbReference type="InterPro" id="IPR000649">
    <property type="entry name" value="IF-2B-related"/>
</dbReference>
<dbReference type="Gene3D" id="3.40.50.10470">
    <property type="entry name" value="Translation initiation factor eif-2b, domain 2"/>
    <property type="match status" value="1"/>
</dbReference>
<feature type="compositionally biased region" description="Basic residues" evidence="10">
    <location>
        <begin position="1"/>
        <end position="21"/>
    </location>
</feature>
<evidence type="ECO:0000256" key="5">
    <source>
        <dbReference type="ARBA" id="ARBA00022917"/>
    </source>
</evidence>
<dbReference type="PANTHER" id="PTHR10233">
    <property type="entry name" value="TRANSLATION INITIATION FACTOR EIF-2B"/>
    <property type="match status" value="1"/>
</dbReference>
<feature type="compositionally biased region" description="Basic and acidic residues" evidence="10">
    <location>
        <begin position="128"/>
        <end position="147"/>
    </location>
</feature>
<accession>A0A8B7PG05</accession>
<comment type="subcellular location">
    <subcellularLocation>
        <location evidence="1">Cytoplasm</location>
        <location evidence="1">Cytosol</location>
    </subcellularLocation>
</comment>
<keyword evidence="11" id="KW-1185">Reference proteome</keyword>
<gene>
    <name evidence="12" type="primary">LOC108680234</name>
</gene>
<dbReference type="SUPFAM" id="SSF100950">
    <property type="entry name" value="NagB/RpiA/CoA transferase-like"/>
    <property type="match status" value="1"/>
</dbReference>
<sequence>MPSSRSRHRHKSRGKSRHRSTHSSFRNQSAAAAPKLRNTSHPPPVHGRSVHEKTAQEVAEDHEYVKRVLAYLEKPGPAPPPHCGSKIKSEAQLPDPDKSRPPQCSKSKPPRAPKTERSLSANVTSRKKLQDKSQHKNCEAQTTERKPSSGAVPKITKTTQIDQLDLTVDSNIFDSDSDLSSTLLSMADQDGSGSNDSISSLCAMLASMGATQVTPDEINATRAAIKANLLNGYSYEDTSASKTASNVVSCNKVSIPVDQEVLKSDQQNSINKGEQLTSEELAAERKARKETKKAKKTIKGEATKEELEQNKTSSAKESNKENLPQGAAPTSDGSDKTKADLKRERRAIQEAQRAAKEKAMKSKTDALMQSKLSHVPTKIPPPSAVTKAPKQTPKTQNKSRVKGGSALPFVGLLRDPDYVVERPSYYDKVHHQFETLTKEIYLGLVTSNDSQCVLFLHALHAFLGSYTAEPGTDVERDVNERLAPNIKYLEHYQVYTPPMRNLMSLFREMLRQTHISFKETLAETSDVSTAAPYDGEDEAELDTSSSWSSAVRGLTKAMQDWTISFLHKTYEKNEKLMFPKVMAFLEDGDLVLVYGYSRLLLKSIQQACETGKLLLNVVVMAHSADCEEARLMASQLSGVNLNGGKVWRALLSDLANLVQEAQKVLLHVNHVFADGSTQGQAGHRLIVNAASKIHLPVLILGYCYQYTDIAHYHQLQDNRLCPPEDYLWGRRSMTRVARYVPRRGNSRSSVALKPDTHAGHYVERVTTNPSYRQLRRTITDSMIEGPCKQVDQEENIIYRTFQCDNGVLHDQNSYNTRGASLTVSLPGLEPNHALYPADVPACCLMYDVAPSTVSYALNDFCTMRPECAPTIMSRFHKLM</sequence>
<dbReference type="RefSeq" id="XP_018024507.1">
    <property type="nucleotide sequence ID" value="XM_018169018.2"/>
</dbReference>
<feature type="region of interest" description="Disordered" evidence="10">
    <location>
        <begin position="1"/>
        <end position="156"/>
    </location>
</feature>
<feature type="region of interest" description="Disordered" evidence="10">
    <location>
        <begin position="374"/>
        <end position="403"/>
    </location>
</feature>
<feature type="compositionally biased region" description="Basic and acidic residues" evidence="10">
    <location>
        <begin position="333"/>
        <end position="344"/>
    </location>
</feature>
<dbReference type="GeneID" id="108680234"/>
<protein>
    <recommendedName>
        <fullName evidence="6">Translation initiation factor eIF2B subunit delta</fullName>
    </recommendedName>
    <alternativeName>
        <fullName evidence="7">eIF2B GDP-GTP exchange factor subunit delta</fullName>
    </alternativeName>
</protein>
<dbReference type="GO" id="GO:0005829">
    <property type="term" value="C:cytosol"/>
    <property type="evidence" value="ECO:0007669"/>
    <property type="project" value="UniProtKB-SubCell"/>
</dbReference>
<dbReference type="InterPro" id="IPR042529">
    <property type="entry name" value="IF_2B-like_C"/>
</dbReference>
<feature type="compositionally biased region" description="Basic and acidic residues" evidence="10">
    <location>
        <begin position="49"/>
        <end position="66"/>
    </location>
</feature>
<evidence type="ECO:0000313" key="11">
    <source>
        <dbReference type="Proteomes" id="UP000694843"/>
    </source>
</evidence>
<evidence type="ECO:0000256" key="9">
    <source>
        <dbReference type="RuleBase" id="RU003814"/>
    </source>
</evidence>
<keyword evidence="5" id="KW-0648">Protein biosynthesis</keyword>
<evidence type="ECO:0000256" key="1">
    <source>
        <dbReference type="ARBA" id="ARBA00004514"/>
    </source>
</evidence>
<dbReference type="Pfam" id="PF01008">
    <property type="entry name" value="IF-2B"/>
    <property type="match status" value="1"/>
</dbReference>
<dbReference type="Proteomes" id="UP000694843">
    <property type="component" value="Unplaced"/>
</dbReference>
<evidence type="ECO:0000313" key="12">
    <source>
        <dbReference type="RefSeq" id="XP_018024507.1"/>
    </source>
</evidence>
<comment type="similarity">
    <text evidence="2 9">Belongs to the eIF-2B alpha/beta/delta subunits family.</text>
</comment>
<dbReference type="PANTHER" id="PTHR10233:SF14">
    <property type="entry name" value="TRANSLATION INITIATION FACTOR EIF-2B SUBUNIT DELTA"/>
    <property type="match status" value="1"/>
</dbReference>
<dbReference type="GO" id="GO:0003743">
    <property type="term" value="F:translation initiation factor activity"/>
    <property type="evidence" value="ECO:0007669"/>
    <property type="project" value="UniProtKB-KW"/>
</dbReference>
<feature type="region of interest" description="Disordered" evidence="10">
    <location>
        <begin position="264"/>
        <end position="344"/>
    </location>
</feature>
<feature type="compositionally biased region" description="Basic and acidic residues" evidence="10">
    <location>
        <begin position="298"/>
        <end position="309"/>
    </location>
</feature>
<evidence type="ECO:0000256" key="4">
    <source>
        <dbReference type="ARBA" id="ARBA00022540"/>
    </source>
</evidence>
<feature type="compositionally biased region" description="Polar residues" evidence="10">
    <location>
        <begin position="264"/>
        <end position="278"/>
    </location>
</feature>
<feature type="compositionally biased region" description="Basic residues" evidence="10">
    <location>
        <begin position="288"/>
        <end position="297"/>
    </location>
</feature>
<reference evidence="12" key="1">
    <citation type="submission" date="2025-08" db="UniProtKB">
        <authorList>
            <consortium name="RefSeq"/>
        </authorList>
    </citation>
    <scope>IDENTIFICATION</scope>
    <source>
        <tissue evidence="12">Whole organism</tissue>
    </source>
</reference>
<evidence type="ECO:0000256" key="7">
    <source>
        <dbReference type="ARBA" id="ARBA00044356"/>
    </source>
</evidence>
<proteinExistence type="inferred from homology"/>
<dbReference type="KEGG" id="hazt:108680234"/>
<dbReference type="AlphaFoldDB" id="A0A8B7PG05"/>
<evidence type="ECO:0000256" key="2">
    <source>
        <dbReference type="ARBA" id="ARBA00007251"/>
    </source>
</evidence>